<protein>
    <recommendedName>
        <fullName evidence="3">DUF4333 domain-containing protein</fullName>
    </recommendedName>
</protein>
<sequence length="202" mass="20276">MRTTTLMRTAVATGGFAALMTLSACDGITINFGEEEGQEPTTSEPAADPDAGTTETQPAGDTAGGDTSGGDSAGGDTAGTDTSGGSADGGDTTGGDGSGSDTSGGDSGDDTSKQDAGFTLDEHGSGEIPEAVLEEDIKQAYSDQGTTVDSVDCSNRMLVNNKQGSQTCDVTVGGKEYYGVVKVTDVVGQNVYYELEFAGIDF</sequence>
<evidence type="ECO:0000313" key="4">
    <source>
        <dbReference type="EMBL" id="SLM88725.1"/>
    </source>
</evidence>
<dbReference type="AlphaFoldDB" id="A0A1X6WUB0"/>
<feature type="signal peptide" evidence="2">
    <location>
        <begin position="1"/>
        <end position="24"/>
    </location>
</feature>
<dbReference type="RefSeq" id="WP_087003256.1">
    <property type="nucleotide sequence ID" value="NZ_FWFF01000001.1"/>
</dbReference>
<gene>
    <name evidence="4" type="ORF">FM105_00855</name>
</gene>
<keyword evidence="2" id="KW-0732">Signal</keyword>
<dbReference type="Pfam" id="PF14230">
    <property type="entry name" value="DUF4333"/>
    <property type="match status" value="1"/>
</dbReference>
<reference evidence="5" key="1">
    <citation type="submission" date="2017-02" db="EMBL/GenBank/DDBJ databases">
        <authorList>
            <person name="Dridi B."/>
        </authorList>
    </citation>
    <scope>NUCLEOTIDE SEQUENCE [LARGE SCALE GENOMIC DNA]</scope>
    <source>
        <strain evidence="5">B Co 03.10</strain>
    </source>
</reference>
<feature type="region of interest" description="Disordered" evidence="1">
    <location>
        <begin position="33"/>
        <end position="127"/>
    </location>
</feature>
<feature type="compositionally biased region" description="Gly residues" evidence="1">
    <location>
        <begin position="86"/>
        <end position="98"/>
    </location>
</feature>
<evidence type="ECO:0000256" key="2">
    <source>
        <dbReference type="SAM" id="SignalP"/>
    </source>
</evidence>
<proteinExistence type="predicted"/>
<keyword evidence="5" id="KW-1185">Reference proteome</keyword>
<dbReference type="PROSITE" id="PS51257">
    <property type="entry name" value="PROKAR_LIPOPROTEIN"/>
    <property type="match status" value="1"/>
</dbReference>
<accession>A0A1X6WUB0</accession>
<feature type="domain" description="DUF4333" evidence="3">
    <location>
        <begin position="122"/>
        <end position="187"/>
    </location>
</feature>
<evidence type="ECO:0000313" key="5">
    <source>
        <dbReference type="Proteomes" id="UP000196581"/>
    </source>
</evidence>
<feature type="chain" id="PRO_5039317875" description="DUF4333 domain-containing protein" evidence="2">
    <location>
        <begin position="25"/>
        <end position="202"/>
    </location>
</feature>
<evidence type="ECO:0000256" key="1">
    <source>
        <dbReference type="SAM" id="MobiDB-lite"/>
    </source>
</evidence>
<dbReference type="EMBL" id="FWFF01000001">
    <property type="protein sequence ID" value="SLM88725.1"/>
    <property type="molecule type" value="Genomic_DNA"/>
</dbReference>
<name>A0A1X6WUB0_9MICO</name>
<feature type="compositionally biased region" description="Gly residues" evidence="1">
    <location>
        <begin position="62"/>
        <end position="77"/>
    </location>
</feature>
<dbReference type="InterPro" id="IPR025637">
    <property type="entry name" value="DUF4333"/>
</dbReference>
<dbReference type="Proteomes" id="UP000196581">
    <property type="component" value="Unassembled WGS sequence"/>
</dbReference>
<evidence type="ECO:0000259" key="3">
    <source>
        <dbReference type="Pfam" id="PF14230"/>
    </source>
</evidence>
<organism evidence="4 5">
    <name type="scientific">Brevibacterium yomogidense</name>
    <dbReference type="NCBI Taxonomy" id="946573"/>
    <lineage>
        <taxon>Bacteria</taxon>
        <taxon>Bacillati</taxon>
        <taxon>Actinomycetota</taxon>
        <taxon>Actinomycetes</taxon>
        <taxon>Micrococcales</taxon>
        <taxon>Brevibacteriaceae</taxon>
        <taxon>Brevibacterium</taxon>
    </lineage>
</organism>